<organism evidence="2 3">
    <name type="scientific">Cylicostephanus goldi</name>
    <name type="common">Nematode worm</name>
    <dbReference type="NCBI Taxonomy" id="71465"/>
    <lineage>
        <taxon>Eukaryota</taxon>
        <taxon>Metazoa</taxon>
        <taxon>Ecdysozoa</taxon>
        <taxon>Nematoda</taxon>
        <taxon>Chromadorea</taxon>
        <taxon>Rhabditida</taxon>
        <taxon>Rhabditina</taxon>
        <taxon>Rhabditomorpha</taxon>
        <taxon>Strongyloidea</taxon>
        <taxon>Strongylidae</taxon>
        <taxon>Cylicostephanus</taxon>
    </lineage>
</organism>
<dbReference type="OrthoDB" id="10264220at2759"/>
<reference evidence="2 3" key="1">
    <citation type="submission" date="2018-11" db="EMBL/GenBank/DDBJ databases">
        <authorList>
            <consortium name="Pathogen Informatics"/>
        </authorList>
    </citation>
    <scope>NUCLEOTIDE SEQUENCE [LARGE SCALE GENOMIC DNA]</scope>
</reference>
<proteinExistence type="predicted"/>
<dbReference type="Proteomes" id="UP000271889">
    <property type="component" value="Unassembled WGS sequence"/>
</dbReference>
<protein>
    <submittedName>
        <fullName evidence="2">Uncharacterized protein</fullName>
    </submittedName>
</protein>
<feature type="region of interest" description="Disordered" evidence="1">
    <location>
        <begin position="156"/>
        <end position="183"/>
    </location>
</feature>
<sequence>MILVKHAAYHCIGEIGKYGNLLLSAMLCAFNYLEIKTPVFSTFSFPPMFNMVVECVPGIQLQPIDATTIETPSQVEINHLEAVLNELEHDFVGLNKNDSHLRKNLNETREFQYVLQRVEQFFEVHMEDEAMNNIEVPQPEVREFLDHGLDNFSKSVTPGGHISGQNDIPLTPLLHDKEGENAW</sequence>
<dbReference type="AlphaFoldDB" id="A0A3P6QK42"/>
<evidence type="ECO:0000313" key="2">
    <source>
        <dbReference type="EMBL" id="VDK50402.1"/>
    </source>
</evidence>
<name>A0A3P6QK42_CYLGO</name>
<feature type="compositionally biased region" description="Basic and acidic residues" evidence="1">
    <location>
        <begin position="174"/>
        <end position="183"/>
    </location>
</feature>
<gene>
    <name evidence="2" type="ORF">CGOC_LOCUS1760</name>
</gene>
<keyword evidence="3" id="KW-1185">Reference proteome</keyword>
<evidence type="ECO:0000313" key="3">
    <source>
        <dbReference type="Proteomes" id="UP000271889"/>
    </source>
</evidence>
<evidence type="ECO:0000256" key="1">
    <source>
        <dbReference type="SAM" id="MobiDB-lite"/>
    </source>
</evidence>
<accession>A0A3P6QK42</accession>
<dbReference type="EMBL" id="UYRV01003544">
    <property type="protein sequence ID" value="VDK50402.1"/>
    <property type="molecule type" value="Genomic_DNA"/>
</dbReference>